<organism evidence="1">
    <name type="scientific">human gut metagenome</name>
    <dbReference type="NCBI Taxonomy" id="408170"/>
    <lineage>
        <taxon>unclassified sequences</taxon>
        <taxon>metagenomes</taxon>
        <taxon>organismal metagenomes</taxon>
    </lineage>
</organism>
<evidence type="ECO:0000313" key="1">
    <source>
        <dbReference type="EMBL" id="EKC51359.1"/>
    </source>
</evidence>
<accession>K1S7C2</accession>
<protein>
    <submittedName>
        <fullName evidence="1">Uncharacterized protein</fullName>
    </submittedName>
</protein>
<reference evidence="1" key="1">
    <citation type="journal article" date="2013" name="Environ. Microbiol.">
        <title>Microbiota from the distal guts of lean and obese adolescents exhibit partial functional redundancy besides clear differences in community structure.</title>
        <authorList>
            <person name="Ferrer M."/>
            <person name="Ruiz A."/>
            <person name="Lanza F."/>
            <person name="Haange S.B."/>
            <person name="Oberbach A."/>
            <person name="Till H."/>
            <person name="Bargiela R."/>
            <person name="Campoy C."/>
            <person name="Segura M.T."/>
            <person name="Richter M."/>
            <person name="von Bergen M."/>
            <person name="Seifert J."/>
            <person name="Suarez A."/>
        </authorList>
    </citation>
    <scope>NUCLEOTIDE SEQUENCE</scope>
</reference>
<name>K1S7C2_9ZZZZ</name>
<dbReference type="EMBL" id="AJWY01011943">
    <property type="protein sequence ID" value="EKC51359.1"/>
    <property type="molecule type" value="Genomic_DNA"/>
</dbReference>
<gene>
    <name evidence="1" type="ORF">LEA_17441</name>
</gene>
<feature type="non-terminal residue" evidence="1">
    <location>
        <position position="1"/>
    </location>
</feature>
<dbReference type="AlphaFoldDB" id="K1S7C2"/>
<sequence>KMDPFETLTEEIDSLTATPDTTEAMAAVEEEPMVPATADESFCRLFLQFCQ</sequence>
<comment type="caution">
    <text evidence="1">The sequence shown here is derived from an EMBL/GenBank/DDBJ whole genome shotgun (WGS) entry which is preliminary data.</text>
</comment>
<proteinExistence type="predicted"/>